<reference evidence="1 2" key="1">
    <citation type="journal article" date="2018" name="New Phytol.">
        <title>Phylogenomics of Endogonaceae and evolution of mycorrhizas within Mucoromycota.</title>
        <authorList>
            <person name="Chang Y."/>
            <person name="Desiro A."/>
            <person name="Na H."/>
            <person name="Sandor L."/>
            <person name="Lipzen A."/>
            <person name="Clum A."/>
            <person name="Barry K."/>
            <person name="Grigoriev I.V."/>
            <person name="Martin F.M."/>
            <person name="Stajich J.E."/>
            <person name="Smith M.E."/>
            <person name="Bonito G."/>
            <person name="Spatafora J.W."/>
        </authorList>
    </citation>
    <scope>NUCLEOTIDE SEQUENCE [LARGE SCALE GENOMIC DNA]</scope>
    <source>
        <strain evidence="1 2">GMNB39</strain>
    </source>
</reference>
<accession>A0A433DFD8</accession>
<keyword evidence="2" id="KW-1185">Reference proteome</keyword>
<protein>
    <recommendedName>
        <fullName evidence="3">NAD(P)-binding domain-containing protein</fullName>
    </recommendedName>
</protein>
<gene>
    <name evidence="1" type="ORF">BC936DRAFT_142178</name>
</gene>
<dbReference type="InterPro" id="IPR051207">
    <property type="entry name" value="ComplexI_NDUFA9_subunit"/>
</dbReference>
<comment type="caution">
    <text evidence="1">The sequence shown here is derived from an EMBL/GenBank/DDBJ whole genome shotgun (WGS) entry which is preliminary data.</text>
</comment>
<dbReference type="GO" id="GO:0005739">
    <property type="term" value="C:mitochondrion"/>
    <property type="evidence" value="ECO:0007669"/>
    <property type="project" value="TreeGrafter"/>
</dbReference>
<sequence>MKGWEVVSLSRRGLQPSFYDRGTPDWAEKVTWVSGDSLEPSTYAEHLVGAHSVIHTVGILMEADYKRVVRSRTVGEFVEGVKGLVRRDRGNPLKREREEEGVTFERMNRDTGEIVREGEGRFPASLGFRRYNFTPPDLVHPAITIARTAAAIPTIESFVYVSAMDIFPFVDPRYITTKREAERFLLAKDEFRTVVLRPGFIYSDNRPFTVPLATALSMTNRLISPIKRDVASLPLGSAITTPPLHVDTVARAAIAGAEREGLKAILEAEGILELAAGKV</sequence>
<dbReference type="AlphaFoldDB" id="A0A433DFD8"/>
<evidence type="ECO:0000313" key="2">
    <source>
        <dbReference type="Proteomes" id="UP000268093"/>
    </source>
</evidence>
<dbReference type="SUPFAM" id="SSF51735">
    <property type="entry name" value="NAD(P)-binding Rossmann-fold domains"/>
    <property type="match status" value="1"/>
</dbReference>
<organism evidence="1 2">
    <name type="scientific">Jimgerdemannia flammicorona</name>
    <dbReference type="NCBI Taxonomy" id="994334"/>
    <lineage>
        <taxon>Eukaryota</taxon>
        <taxon>Fungi</taxon>
        <taxon>Fungi incertae sedis</taxon>
        <taxon>Mucoromycota</taxon>
        <taxon>Mucoromycotina</taxon>
        <taxon>Endogonomycetes</taxon>
        <taxon>Endogonales</taxon>
        <taxon>Endogonaceae</taxon>
        <taxon>Jimgerdemannia</taxon>
    </lineage>
</organism>
<proteinExistence type="predicted"/>
<evidence type="ECO:0000313" key="1">
    <source>
        <dbReference type="EMBL" id="RUP49571.1"/>
    </source>
</evidence>
<dbReference type="GO" id="GO:0044877">
    <property type="term" value="F:protein-containing complex binding"/>
    <property type="evidence" value="ECO:0007669"/>
    <property type="project" value="TreeGrafter"/>
</dbReference>
<dbReference type="Gene3D" id="3.40.50.720">
    <property type="entry name" value="NAD(P)-binding Rossmann-like Domain"/>
    <property type="match status" value="1"/>
</dbReference>
<dbReference type="OrthoDB" id="276721at2759"/>
<dbReference type="InterPro" id="IPR036291">
    <property type="entry name" value="NAD(P)-bd_dom_sf"/>
</dbReference>
<dbReference type="PANTHER" id="PTHR12126:SF16">
    <property type="entry name" value="MIOREX COMPLEX COMPONENT 2"/>
    <property type="match status" value="1"/>
</dbReference>
<dbReference type="Proteomes" id="UP000268093">
    <property type="component" value="Unassembled WGS sequence"/>
</dbReference>
<evidence type="ECO:0008006" key="3">
    <source>
        <dbReference type="Google" id="ProtNLM"/>
    </source>
</evidence>
<dbReference type="PANTHER" id="PTHR12126">
    <property type="entry name" value="NADH-UBIQUINONE OXIDOREDUCTASE 39 KDA SUBUNIT-RELATED"/>
    <property type="match status" value="1"/>
</dbReference>
<dbReference type="EMBL" id="RBNI01002187">
    <property type="protein sequence ID" value="RUP49571.1"/>
    <property type="molecule type" value="Genomic_DNA"/>
</dbReference>
<name>A0A433DFD8_9FUNG</name>